<dbReference type="Proteomes" id="UP000814140">
    <property type="component" value="Unassembled WGS sequence"/>
</dbReference>
<sequence>MSSTPSSDVAAFRAALASSKNIIVLAGAGLSAGSGIKTFRGAGGFWHQHDIQAVASTEGFNEHPSLVWQFYYERREECVLLEAKPNRAHHALASLSDPLVIARVAPSLEAVNSPPLLITQNIDSLSQRALGDFPEEVRKAAEERILEMHGSILTTRCTSCQHIHRSSPSNPSPLAAALAKRDGSDIPLAELPRCGGDGWAGSNRYGRCGGLLRPNVIWFGEVPEHMGEIARKLNWCDMLLVVGTSSLVHPAAGFAANVKKRGGKVAVFNLERSRGDEDADFLFLGPCEETLPQVLGV</sequence>
<keyword evidence="2" id="KW-1185">Reference proteome</keyword>
<reference evidence="1" key="1">
    <citation type="submission" date="2021-03" db="EMBL/GenBank/DDBJ databases">
        <authorList>
            <consortium name="DOE Joint Genome Institute"/>
            <person name="Ahrendt S."/>
            <person name="Looney B.P."/>
            <person name="Miyauchi S."/>
            <person name="Morin E."/>
            <person name="Drula E."/>
            <person name="Courty P.E."/>
            <person name="Chicoki N."/>
            <person name="Fauchery L."/>
            <person name="Kohler A."/>
            <person name="Kuo A."/>
            <person name="Labutti K."/>
            <person name="Pangilinan J."/>
            <person name="Lipzen A."/>
            <person name="Riley R."/>
            <person name="Andreopoulos W."/>
            <person name="He G."/>
            <person name="Johnson J."/>
            <person name="Barry K.W."/>
            <person name="Grigoriev I.V."/>
            <person name="Nagy L."/>
            <person name="Hibbett D."/>
            <person name="Henrissat B."/>
            <person name="Matheny P.B."/>
            <person name="Labbe J."/>
            <person name="Martin F."/>
        </authorList>
    </citation>
    <scope>NUCLEOTIDE SEQUENCE</scope>
    <source>
        <strain evidence="1">HHB10654</strain>
    </source>
</reference>
<gene>
    <name evidence="1" type="ORF">BV25DRAFT_1937375</name>
</gene>
<evidence type="ECO:0000313" key="1">
    <source>
        <dbReference type="EMBL" id="KAI0063450.1"/>
    </source>
</evidence>
<organism evidence="1 2">
    <name type="scientific">Artomyces pyxidatus</name>
    <dbReference type="NCBI Taxonomy" id="48021"/>
    <lineage>
        <taxon>Eukaryota</taxon>
        <taxon>Fungi</taxon>
        <taxon>Dikarya</taxon>
        <taxon>Basidiomycota</taxon>
        <taxon>Agaricomycotina</taxon>
        <taxon>Agaricomycetes</taxon>
        <taxon>Russulales</taxon>
        <taxon>Auriscalpiaceae</taxon>
        <taxon>Artomyces</taxon>
    </lineage>
</organism>
<comment type="caution">
    <text evidence="1">The sequence shown here is derived from an EMBL/GenBank/DDBJ whole genome shotgun (WGS) entry which is preliminary data.</text>
</comment>
<protein>
    <submittedName>
        <fullName evidence="1">Sirtuin</fullName>
    </submittedName>
</protein>
<reference evidence="1" key="2">
    <citation type="journal article" date="2022" name="New Phytol.">
        <title>Evolutionary transition to the ectomycorrhizal habit in the genomes of a hyperdiverse lineage of mushroom-forming fungi.</title>
        <authorList>
            <person name="Looney B."/>
            <person name="Miyauchi S."/>
            <person name="Morin E."/>
            <person name="Drula E."/>
            <person name="Courty P.E."/>
            <person name="Kohler A."/>
            <person name="Kuo A."/>
            <person name="LaButti K."/>
            <person name="Pangilinan J."/>
            <person name="Lipzen A."/>
            <person name="Riley R."/>
            <person name="Andreopoulos W."/>
            <person name="He G."/>
            <person name="Johnson J."/>
            <person name="Nolan M."/>
            <person name="Tritt A."/>
            <person name="Barry K.W."/>
            <person name="Grigoriev I.V."/>
            <person name="Nagy L.G."/>
            <person name="Hibbett D."/>
            <person name="Henrissat B."/>
            <person name="Matheny P.B."/>
            <person name="Labbe J."/>
            <person name="Martin F.M."/>
        </authorList>
    </citation>
    <scope>NUCLEOTIDE SEQUENCE</scope>
    <source>
        <strain evidence="1">HHB10654</strain>
    </source>
</reference>
<dbReference type="EMBL" id="MU277203">
    <property type="protein sequence ID" value="KAI0063450.1"/>
    <property type="molecule type" value="Genomic_DNA"/>
</dbReference>
<accession>A0ACB8T6A6</accession>
<proteinExistence type="predicted"/>
<name>A0ACB8T6A6_9AGAM</name>
<evidence type="ECO:0000313" key="2">
    <source>
        <dbReference type="Proteomes" id="UP000814140"/>
    </source>
</evidence>